<evidence type="ECO:0000256" key="5">
    <source>
        <dbReference type="ARBA" id="ARBA00022807"/>
    </source>
</evidence>
<proteinExistence type="inferred from homology"/>
<gene>
    <name evidence="6" type="ordered locus">Calag_0139</name>
</gene>
<dbReference type="InterPro" id="IPR036440">
    <property type="entry name" value="Peptidase_C15-like_sf"/>
</dbReference>
<keyword evidence="5" id="KW-0788">Thiol protease</keyword>
<dbReference type="InterPro" id="IPR000816">
    <property type="entry name" value="Peptidase_C15"/>
</dbReference>
<dbReference type="InParanoid" id="L0A7W6"/>
<dbReference type="GeneID" id="14211399"/>
<keyword evidence="2" id="KW-0963">Cytoplasm</keyword>
<evidence type="ECO:0000313" key="7">
    <source>
        <dbReference type="Proteomes" id="UP000010469"/>
    </source>
</evidence>
<accession>L0A7W6</accession>
<keyword evidence="3" id="KW-0645">Protease</keyword>
<evidence type="ECO:0000256" key="3">
    <source>
        <dbReference type="ARBA" id="ARBA00022670"/>
    </source>
</evidence>
<dbReference type="OrthoDB" id="39672at2157"/>
<dbReference type="RefSeq" id="WP_015231824.1">
    <property type="nucleotide sequence ID" value="NC_019791.1"/>
</dbReference>
<dbReference type="PANTHER" id="PTHR23402:SF1">
    <property type="entry name" value="PYROGLUTAMYL-PEPTIDASE I"/>
    <property type="match status" value="1"/>
</dbReference>
<dbReference type="PRINTS" id="PR00706">
    <property type="entry name" value="PYROGLUPTASE"/>
</dbReference>
<dbReference type="SUPFAM" id="SSF53182">
    <property type="entry name" value="Pyrrolidone carboxyl peptidase (pyroglutamate aminopeptidase)"/>
    <property type="match status" value="1"/>
</dbReference>
<dbReference type="InterPro" id="IPR016125">
    <property type="entry name" value="Peptidase_C15-like"/>
</dbReference>
<keyword evidence="7" id="KW-1185">Reference proteome</keyword>
<dbReference type="PIRSF" id="PIRSF015592">
    <property type="entry name" value="Prld-crbxl_pptds"/>
    <property type="match status" value="1"/>
</dbReference>
<reference evidence="7" key="1">
    <citation type="submission" date="2012-03" db="EMBL/GenBank/DDBJ databases">
        <title>Complete genome of Caldisphaera lagunensis DSM 15908.</title>
        <authorList>
            <person name="Lucas S."/>
            <person name="Copeland A."/>
            <person name="Lapidus A."/>
            <person name="Glavina del Rio T."/>
            <person name="Dalin E."/>
            <person name="Tice H."/>
            <person name="Bruce D."/>
            <person name="Goodwin L."/>
            <person name="Pitluck S."/>
            <person name="Peters L."/>
            <person name="Mikhailova N."/>
            <person name="Teshima H."/>
            <person name="Kyrpides N."/>
            <person name="Mavromatis K."/>
            <person name="Ivanova N."/>
            <person name="Brettin T."/>
            <person name="Detter J.C."/>
            <person name="Han C."/>
            <person name="Larimer F."/>
            <person name="Land M."/>
            <person name="Hauser L."/>
            <person name="Markowitz V."/>
            <person name="Cheng J.-F."/>
            <person name="Hugenholtz P."/>
            <person name="Woyke T."/>
            <person name="Wu D."/>
            <person name="Spring S."/>
            <person name="Schroeder M."/>
            <person name="Brambilla E."/>
            <person name="Klenk H.-P."/>
            <person name="Eisen J.A."/>
        </authorList>
    </citation>
    <scope>NUCLEOTIDE SEQUENCE [LARGE SCALE GENOMIC DNA]</scope>
    <source>
        <strain evidence="7">DSM 15908 / JCM 11604 / IC-154</strain>
    </source>
</reference>
<dbReference type="MEROPS" id="C15.001"/>
<protein>
    <submittedName>
        <fullName evidence="6">Pyroglutamyl peptidase I</fullName>
    </submittedName>
</protein>
<evidence type="ECO:0000256" key="4">
    <source>
        <dbReference type="ARBA" id="ARBA00022801"/>
    </source>
</evidence>
<dbReference type="Gene3D" id="3.40.630.20">
    <property type="entry name" value="Peptidase C15, pyroglutamyl peptidase I-like"/>
    <property type="match status" value="1"/>
</dbReference>
<dbReference type="CDD" id="cd00501">
    <property type="entry name" value="Peptidase_C15"/>
    <property type="match status" value="1"/>
</dbReference>
<dbReference type="AlphaFoldDB" id="L0A7W6"/>
<dbReference type="KEGG" id="clg:Calag_0139"/>
<dbReference type="FunCoup" id="L0A7W6">
    <property type="interactions" value="24"/>
</dbReference>
<name>L0A7W6_CALLD</name>
<dbReference type="Pfam" id="PF01470">
    <property type="entry name" value="Peptidase_C15"/>
    <property type="match status" value="1"/>
</dbReference>
<dbReference type="Proteomes" id="UP000010469">
    <property type="component" value="Chromosome"/>
</dbReference>
<evidence type="ECO:0000256" key="2">
    <source>
        <dbReference type="ARBA" id="ARBA00022490"/>
    </source>
</evidence>
<dbReference type="eggNOG" id="arCOG05850">
    <property type="taxonomic scope" value="Archaea"/>
</dbReference>
<keyword evidence="4" id="KW-0378">Hydrolase</keyword>
<evidence type="ECO:0000313" key="6">
    <source>
        <dbReference type="EMBL" id="AFZ69926.1"/>
    </source>
</evidence>
<organism evidence="6 7">
    <name type="scientific">Caldisphaera lagunensis (strain DSM 15908 / JCM 11604 / ANMR 0165 / IC-154)</name>
    <dbReference type="NCBI Taxonomy" id="1056495"/>
    <lineage>
        <taxon>Archaea</taxon>
        <taxon>Thermoproteota</taxon>
        <taxon>Thermoprotei</taxon>
        <taxon>Acidilobales</taxon>
        <taxon>Caldisphaeraceae</taxon>
        <taxon>Caldisphaera</taxon>
    </lineage>
</organism>
<dbReference type="HOGENOM" id="CLU_043960_4_0_2"/>
<dbReference type="GO" id="GO:0005829">
    <property type="term" value="C:cytosol"/>
    <property type="evidence" value="ECO:0007669"/>
    <property type="project" value="InterPro"/>
</dbReference>
<sequence length="195" mass="22377">MKKVLLTGFEPFLEFNYNPSGEIAKKLNNYENEKYKIYGLELPVVHKEAIKILENNFYKIDPDLLLGMGLAPGATGIRIERIAINSYYFNDGNEIEDNIENGPEALYTNLPVDSIRKKLWSKGIPAYYSFHAGTYLCNEVFYKIMRLAYNKGIKGGFIHIPLTHKQVIAMKKFNYPSMDENILIDAIKLIIEESI</sequence>
<evidence type="ECO:0000256" key="1">
    <source>
        <dbReference type="ARBA" id="ARBA00006641"/>
    </source>
</evidence>
<comment type="similarity">
    <text evidence="1">Belongs to the peptidase C15 family.</text>
</comment>
<dbReference type="GO" id="GO:0006508">
    <property type="term" value="P:proteolysis"/>
    <property type="evidence" value="ECO:0007669"/>
    <property type="project" value="UniProtKB-KW"/>
</dbReference>
<dbReference type="GO" id="GO:0016920">
    <property type="term" value="F:pyroglutamyl-peptidase activity"/>
    <property type="evidence" value="ECO:0007669"/>
    <property type="project" value="InterPro"/>
</dbReference>
<dbReference type="EMBL" id="CP003378">
    <property type="protein sequence ID" value="AFZ69926.1"/>
    <property type="molecule type" value="Genomic_DNA"/>
</dbReference>
<dbReference type="PANTHER" id="PTHR23402">
    <property type="entry name" value="PROTEASE FAMILY C15 PYROGLUTAMYL-PEPTIDASE I-RELATED"/>
    <property type="match status" value="1"/>
</dbReference>